<feature type="domain" description="T6SS immunity protein Tdi1 C-terminal" evidence="1">
    <location>
        <begin position="126"/>
        <end position="185"/>
    </location>
</feature>
<proteinExistence type="predicted"/>
<organism evidence="2 3">
    <name type="scientific">Kribbella yunnanensis</name>
    <dbReference type="NCBI Taxonomy" id="190194"/>
    <lineage>
        <taxon>Bacteria</taxon>
        <taxon>Bacillati</taxon>
        <taxon>Actinomycetota</taxon>
        <taxon>Actinomycetes</taxon>
        <taxon>Propionibacteriales</taxon>
        <taxon>Kribbellaceae</taxon>
        <taxon>Kribbella</taxon>
    </lineage>
</organism>
<sequence length="204" mass="22260">MLLDKFRAAFELTDGQVAGAAEGTASGPVRVLRTRFGGCSFRAGLYRIHGDSSAAVAKTWVDDAFPEFAGRLDIFGFDWLGRQFAADRNRGDALDPEVLLLEPGTGEALEIPVPVSKFHDEELVDYSEEALAVSFYEQWRSQTPEALGLDQCVGYRVPLFLGGKDQVENLELVDVEVYWGIMGQLRSQARKAGLGSPISGVDLS</sequence>
<gene>
    <name evidence="2" type="ORF">GCM10009745_55090</name>
</gene>
<reference evidence="2 3" key="1">
    <citation type="journal article" date="2019" name="Int. J. Syst. Evol. Microbiol.">
        <title>The Global Catalogue of Microorganisms (GCM) 10K type strain sequencing project: providing services to taxonomists for standard genome sequencing and annotation.</title>
        <authorList>
            <consortium name="The Broad Institute Genomics Platform"/>
            <consortium name="The Broad Institute Genome Sequencing Center for Infectious Disease"/>
            <person name="Wu L."/>
            <person name="Ma J."/>
        </authorList>
    </citation>
    <scope>NUCLEOTIDE SEQUENCE [LARGE SCALE GENOMIC DNA]</scope>
    <source>
        <strain evidence="2 3">JCM 14307</strain>
    </source>
</reference>
<dbReference type="EMBL" id="BAAANF010000017">
    <property type="protein sequence ID" value="GAA1701010.1"/>
    <property type="molecule type" value="Genomic_DNA"/>
</dbReference>
<evidence type="ECO:0000259" key="1">
    <source>
        <dbReference type="Pfam" id="PF08906"/>
    </source>
</evidence>
<evidence type="ECO:0000313" key="3">
    <source>
        <dbReference type="Proteomes" id="UP001500280"/>
    </source>
</evidence>
<name>A0ABN2I9P5_9ACTN</name>
<dbReference type="Pfam" id="PF08906">
    <property type="entry name" value="T6SS_Tdi1_C"/>
    <property type="match status" value="1"/>
</dbReference>
<dbReference type="RefSeq" id="WP_344158063.1">
    <property type="nucleotide sequence ID" value="NZ_BAAANF010000017.1"/>
</dbReference>
<dbReference type="Proteomes" id="UP001500280">
    <property type="component" value="Unassembled WGS sequence"/>
</dbReference>
<keyword evidence="3" id="KW-1185">Reference proteome</keyword>
<comment type="caution">
    <text evidence="2">The sequence shown here is derived from an EMBL/GenBank/DDBJ whole genome shotgun (WGS) entry which is preliminary data.</text>
</comment>
<accession>A0ABN2I9P5</accession>
<dbReference type="InterPro" id="IPR015002">
    <property type="entry name" value="T6SS_Tdi1_C"/>
</dbReference>
<evidence type="ECO:0000313" key="2">
    <source>
        <dbReference type="EMBL" id="GAA1701010.1"/>
    </source>
</evidence>
<protein>
    <recommendedName>
        <fullName evidence="1">T6SS immunity protein Tdi1 C-terminal domain-containing protein</fullName>
    </recommendedName>
</protein>